<sequence>MLPRAAGDPGTSRCRPALSSQRRDGPGEDDGETPGRGDGRGRRRRRTREATTGRRLEGLAELEERTLSSDSGSIDFGPHVTGRRVASRDDLARGMRETSRAGRPGKFSGIAPKGQVLARIGVCQRKERGEAVSERRSKLELAKEPCFRHLDEG</sequence>
<accession>K0TEV3</accession>
<comment type="caution">
    <text evidence="2">The sequence shown here is derived from an EMBL/GenBank/DDBJ whole genome shotgun (WGS) entry which is preliminary data.</text>
</comment>
<protein>
    <submittedName>
        <fullName evidence="2">Uncharacterized protein</fullName>
    </submittedName>
</protein>
<name>K0TEV3_THAOC</name>
<reference evidence="2 3" key="1">
    <citation type="journal article" date="2012" name="Genome Biol.">
        <title>Genome and low-iron response of an oceanic diatom adapted to chronic iron limitation.</title>
        <authorList>
            <person name="Lommer M."/>
            <person name="Specht M."/>
            <person name="Roy A.S."/>
            <person name="Kraemer L."/>
            <person name="Andreson R."/>
            <person name="Gutowska M.A."/>
            <person name="Wolf J."/>
            <person name="Bergner S.V."/>
            <person name="Schilhabel M.B."/>
            <person name="Klostermeier U.C."/>
            <person name="Beiko R.G."/>
            <person name="Rosenstiel P."/>
            <person name="Hippler M."/>
            <person name="Laroche J."/>
        </authorList>
    </citation>
    <scope>NUCLEOTIDE SEQUENCE [LARGE SCALE GENOMIC DNA]</scope>
    <source>
        <strain evidence="2 3">CCMP1005</strain>
    </source>
</reference>
<evidence type="ECO:0000313" key="2">
    <source>
        <dbReference type="EMBL" id="EJK77223.1"/>
    </source>
</evidence>
<evidence type="ECO:0000313" key="3">
    <source>
        <dbReference type="Proteomes" id="UP000266841"/>
    </source>
</evidence>
<dbReference type="Proteomes" id="UP000266841">
    <property type="component" value="Unassembled WGS sequence"/>
</dbReference>
<feature type="compositionally biased region" description="Basic and acidic residues" evidence="1">
    <location>
        <begin position="48"/>
        <end position="67"/>
    </location>
</feature>
<gene>
    <name evidence="2" type="ORF">THAOC_00959</name>
</gene>
<feature type="region of interest" description="Disordered" evidence="1">
    <location>
        <begin position="1"/>
        <end position="112"/>
    </location>
</feature>
<dbReference type="AlphaFoldDB" id="K0TEV3"/>
<keyword evidence="3" id="KW-1185">Reference proteome</keyword>
<feature type="compositionally biased region" description="Basic and acidic residues" evidence="1">
    <location>
        <begin position="86"/>
        <end position="100"/>
    </location>
</feature>
<organism evidence="2 3">
    <name type="scientific">Thalassiosira oceanica</name>
    <name type="common">Marine diatom</name>
    <dbReference type="NCBI Taxonomy" id="159749"/>
    <lineage>
        <taxon>Eukaryota</taxon>
        <taxon>Sar</taxon>
        <taxon>Stramenopiles</taxon>
        <taxon>Ochrophyta</taxon>
        <taxon>Bacillariophyta</taxon>
        <taxon>Coscinodiscophyceae</taxon>
        <taxon>Thalassiosirophycidae</taxon>
        <taxon>Thalassiosirales</taxon>
        <taxon>Thalassiosiraceae</taxon>
        <taxon>Thalassiosira</taxon>
    </lineage>
</organism>
<dbReference type="EMBL" id="AGNL01001154">
    <property type="protein sequence ID" value="EJK77223.1"/>
    <property type="molecule type" value="Genomic_DNA"/>
</dbReference>
<evidence type="ECO:0000256" key="1">
    <source>
        <dbReference type="SAM" id="MobiDB-lite"/>
    </source>
</evidence>
<proteinExistence type="predicted"/>